<dbReference type="GO" id="GO:0016020">
    <property type="term" value="C:membrane"/>
    <property type="evidence" value="ECO:0007669"/>
    <property type="project" value="InterPro"/>
</dbReference>
<keyword evidence="3" id="KW-0808">Transferase</keyword>
<dbReference type="Gene3D" id="3.30.565.10">
    <property type="entry name" value="Histidine kinase-like ATPase, C-terminal domain"/>
    <property type="match status" value="1"/>
</dbReference>
<protein>
    <submittedName>
        <fullName evidence="3">Histidine kinase</fullName>
    </submittedName>
</protein>
<feature type="transmembrane region" description="Helical" evidence="1">
    <location>
        <begin position="7"/>
        <end position="27"/>
    </location>
</feature>
<feature type="transmembrane region" description="Helical" evidence="1">
    <location>
        <begin position="119"/>
        <end position="138"/>
    </location>
</feature>
<dbReference type="STRING" id="659014.SAMN04487996_112204"/>
<evidence type="ECO:0000256" key="1">
    <source>
        <dbReference type="SAM" id="Phobius"/>
    </source>
</evidence>
<keyword evidence="1" id="KW-0812">Transmembrane</keyword>
<dbReference type="Pfam" id="PF06580">
    <property type="entry name" value="His_kinase"/>
    <property type="match status" value="1"/>
</dbReference>
<gene>
    <name evidence="3" type="ORF">SAMN04487996_112204</name>
</gene>
<organism evidence="3 4">
    <name type="scientific">Dyadobacter soli</name>
    <dbReference type="NCBI Taxonomy" id="659014"/>
    <lineage>
        <taxon>Bacteria</taxon>
        <taxon>Pseudomonadati</taxon>
        <taxon>Bacteroidota</taxon>
        <taxon>Cytophagia</taxon>
        <taxon>Cytophagales</taxon>
        <taxon>Spirosomataceae</taxon>
        <taxon>Dyadobacter</taxon>
    </lineage>
</organism>
<name>A0A1G7NYK9_9BACT</name>
<sequence length="360" mass="41590">MASRSSLTILTHVTVWSLFGFVLLFYPPLTWNITVPPNFWVKQALNLVIMIGVFYANAFFVAPKLLFERNGKVLFVMWLVGVVACFLIVARTIELKLHVLDQMSRIMNKAPKDPFRLDFHLFMIMLLVMVTSTSLAMAQRWQADAQTRERVEKQHIASELSFLKAQINPHFFFNTLNNIYSLTYSDIPVSREAILKLSRMMRYVLYDTLSDSVPLRQELSFLKDYISLMALRLHECTTLEFEEPAPDKDYWIAPMLLLPFVENAFKHGSSTMQHSRIEVSLKVNEGALSLRVFNHIAHEKDGYQLDQGGIGLTNTRKRLDLLYENKYQLITRENAEDKTYEVVLTLQLDREKAGQIAEAV</sequence>
<dbReference type="Proteomes" id="UP000198748">
    <property type="component" value="Unassembled WGS sequence"/>
</dbReference>
<reference evidence="4" key="1">
    <citation type="submission" date="2016-10" db="EMBL/GenBank/DDBJ databases">
        <authorList>
            <person name="Varghese N."/>
            <person name="Submissions S."/>
        </authorList>
    </citation>
    <scope>NUCLEOTIDE SEQUENCE [LARGE SCALE GENOMIC DNA]</scope>
    <source>
        <strain evidence="4">DSM 25329</strain>
    </source>
</reference>
<dbReference type="EMBL" id="FNAN01000012">
    <property type="protein sequence ID" value="SDF79041.1"/>
    <property type="molecule type" value="Genomic_DNA"/>
</dbReference>
<keyword evidence="1" id="KW-0472">Membrane</keyword>
<evidence type="ECO:0000313" key="4">
    <source>
        <dbReference type="Proteomes" id="UP000198748"/>
    </source>
</evidence>
<evidence type="ECO:0000259" key="2">
    <source>
        <dbReference type="Pfam" id="PF06580"/>
    </source>
</evidence>
<feature type="domain" description="Signal transduction histidine kinase internal region" evidence="2">
    <location>
        <begin position="159"/>
        <end position="235"/>
    </location>
</feature>
<dbReference type="SUPFAM" id="SSF55874">
    <property type="entry name" value="ATPase domain of HSP90 chaperone/DNA topoisomerase II/histidine kinase"/>
    <property type="match status" value="1"/>
</dbReference>
<dbReference type="PANTHER" id="PTHR34220:SF7">
    <property type="entry name" value="SENSOR HISTIDINE KINASE YPDA"/>
    <property type="match status" value="1"/>
</dbReference>
<dbReference type="OrthoDB" id="9792992at2"/>
<keyword evidence="4" id="KW-1185">Reference proteome</keyword>
<dbReference type="RefSeq" id="WP_090154207.1">
    <property type="nucleotide sequence ID" value="NZ_FNAN01000012.1"/>
</dbReference>
<dbReference type="InterPro" id="IPR050640">
    <property type="entry name" value="Bact_2-comp_sensor_kinase"/>
</dbReference>
<feature type="transmembrane region" description="Helical" evidence="1">
    <location>
        <begin position="73"/>
        <end position="93"/>
    </location>
</feature>
<dbReference type="InterPro" id="IPR036890">
    <property type="entry name" value="HATPase_C_sf"/>
</dbReference>
<keyword evidence="3" id="KW-0418">Kinase</keyword>
<dbReference type="AlphaFoldDB" id="A0A1G7NYK9"/>
<dbReference type="PANTHER" id="PTHR34220">
    <property type="entry name" value="SENSOR HISTIDINE KINASE YPDA"/>
    <property type="match status" value="1"/>
</dbReference>
<accession>A0A1G7NYK9</accession>
<feature type="transmembrane region" description="Helical" evidence="1">
    <location>
        <begin position="39"/>
        <end position="61"/>
    </location>
</feature>
<dbReference type="InterPro" id="IPR010559">
    <property type="entry name" value="Sig_transdc_His_kin_internal"/>
</dbReference>
<keyword evidence="1" id="KW-1133">Transmembrane helix</keyword>
<dbReference type="GO" id="GO:0000155">
    <property type="term" value="F:phosphorelay sensor kinase activity"/>
    <property type="evidence" value="ECO:0007669"/>
    <property type="project" value="InterPro"/>
</dbReference>
<proteinExistence type="predicted"/>
<evidence type="ECO:0000313" key="3">
    <source>
        <dbReference type="EMBL" id="SDF79041.1"/>
    </source>
</evidence>